<organism evidence="2 3">
    <name type="scientific">Humisphaera borealis</name>
    <dbReference type="NCBI Taxonomy" id="2807512"/>
    <lineage>
        <taxon>Bacteria</taxon>
        <taxon>Pseudomonadati</taxon>
        <taxon>Planctomycetota</taxon>
        <taxon>Phycisphaerae</taxon>
        <taxon>Tepidisphaerales</taxon>
        <taxon>Tepidisphaeraceae</taxon>
        <taxon>Humisphaera</taxon>
    </lineage>
</organism>
<dbReference type="SUPFAM" id="SSF47598">
    <property type="entry name" value="Ribbon-helix-helix"/>
    <property type="match status" value="1"/>
</dbReference>
<name>A0A7M2WUF5_9BACT</name>
<dbReference type="Gene3D" id="1.10.1220.10">
    <property type="entry name" value="Met repressor-like"/>
    <property type="match status" value="1"/>
</dbReference>
<evidence type="ECO:0000256" key="1">
    <source>
        <dbReference type="SAM" id="MobiDB-lite"/>
    </source>
</evidence>
<dbReference type="InterPro" id="IPR010985">
    <property type="entry name" value="Ribbon_hlx_hlx"/>
</dbReference>
<accession>A0A7M2WUF5</accession>
<feature type="region of interest" description="Disordered" evidence="1">
    <location>
        <begin position="22"/>
        <end position="59"/>
    </location>
</feature>
<dbReference type="RefSeq" id="WP_206291809.1">
    <property type="nucleotide sequence ID" value="NZ_CP063458.1"/>
</dbReference>
<gene>
    <name evidence="2" type="ORF">IPV69_21645</name>
</gene>
<evidence type="ECO:0000313" key="2">
    <source>
        <dbReference type="EMBL" id="QOV88802.1"/>
    </source>
</evidence>
<dbReference type="InterPro" id="IPR013321">
    <property type="entry name" value="Arc_rbn_hlx_hlx"/>
</dbReference>
<reference evidence="2 3" key="1">
    <citation type="submission" date="2020-10" db="EMBL/GenBank/DDBJ databases">
        <title>Wide distribution of Phycisphaera-like planctomycetes from WD2101 soil group in peatlands and genome analysis of the first cultivated representative.</title>
        <authorList>
            <person name="Dedysh S.N."/>
            <person name="Beletsky A.V."/>
            <person name="Ivanova A."/>
            <person name="Kulichevskaya I.S."/>
            <person name="Suzina N.E."/>
            <person name="Philippov D.A."/>
            <person name="Rakitin A.L."/>
            <person name="Mardanov A.V."/>
            <person name="Ravin N.V."/>
        </authorList>
    </citation>
    <scope>NUCLEOTIDE SEQUENCE [LARGE SCALE GENOMIC DNA]</scope>
    <source>
        <strain evidence="2 3">M1803</strain>
    </source>
</reference>
<dbReference type="EMBL" id="CP063458">
    <property type="protein sequence ID" value="QOV88802.1"/>
    <property type="molecule type" value="Genomic_DNA"/>
</dbReference>
<proteinExistence type="predicted"/>
<keyword evidence="3" id="KW-1185">Reference proteome</keyword>
<dbReference type="Proteomes" id="UP000593765">
    <property type="component" value="Chromosome"/>
</dbReference>
<evidence type="ECO:0000313" key="3">
    <source>
        <dbReference type="Proteomes" id="UP000593765"/>
    </source>
</evidence>
<dbReference type="AlphaFoldDB" id="A0A7M2WUF5"/>
<dbReference type="GO" id="GO:0006355">
    <property type="term" value="P:regulation of DNA-templated transcription"/>
    <property type="evidence" value="ECO:0007669"/>
    <property type="project" value="InterPro"/>
</dbReference>
<sequence>MSKKKIWYSKLPPAELEKLAAGLSGPVDPARMKPLTATQQREESRARRKAGRPRVGAGAEKLRVSMERTLLKRVDAYARKKGVSRSELIAESLKRTIGAA</sequence>
<dbReference type="KEGG" id="hbs:IPV69_21645"/>
<protein>
    <submittedName>
        <fullName evidence="2">Ribbon-helix-helix protein, CopG family</fullName>
    </submittedName>
</protein>